<dbReference type="PATRIC" id="fig|516051.4.peg.2254"/>
<evidence type="ECO:0000256" key="2">
    <source>
        <dbReference type="ARBA" id="ARBA00011245"/>
    </source>
</evidence>
<keyword evidence="17" id="KW-1185">Reference proteome</keyword>
<evidence type="ECO:0000256" key="10">
    <source>
        <dbReference type="ARBA" id="ARBA00047552"/>
    </source>
</evidence>
<dbReference type="PROSITE" id="PS00178">
    <property type="entry name" value="AA_TRNA_LIGASE_I"/>
    <property type="match status" value="1"/>
</dbReference>
<dbReference type="GO" id="GO:0005829">
    <property type="term" value="C:cytosol"/>
    <property type="evidence" value="ECO:0007669"/>
    <property type="project" value="TreeGrafter"/>
</dbReference>
<evidence type="ECO:0000259" key="15">
    <source>
        <dbReference type="Pfam" id="PF10458"/>
    </source>
</evidence>
<dbReference type="InterPro" id="IPR037118">
    <property type="entry name" value="Val-tRNA_synth_C_sf"/>
</dbReference>
<dbReference type="InterPro" id="IPR001412">
    <property type="entry name" value="aa-tRNA-synth_I_CS"/>
</dbReference>
<evidence type="ECO:0000256" key="8">
    <source>
        <dbReference type="ARBA" id="ARBA00023054"/>
    </source>
</evidence>
<name>A0A0D5YTX4_9FLAO</name>
<dbReference type="SUPFAM" id="SSF47323">
    <property type="entry name" value="Anticodon-binding domain of a subclass of class I aminoacyl-tRNA synthetases"/>
    <property type="match status" value="1"/>
</dbReference>
<dbReference type="Pfam" id="PF08264">
    <property type="entry name" value="Anticodon_1"/>
    <property type="match status" value="1"/>
</dbReference>
<evidence type="ECO:0000256" key="7">
    <source>
        <dbReference type="ARBA" id="ARBA00022917"/>
    </source>
</evidence>
<evidence type="ECO:0000313" key="16">
    <source>
        <dbReference type="EMBL" id="AKA35782.1"/>
    </source>
</evidence>
<dbReference type="GO" id="GO:0004832">
    <property type="term" value="F:valine-tRNA ligase activity"/>
    <property type="evidence" value="ECO:0007669"/>
    <property type="project" value="UniProtKB-UniRule"/>
</dbReference>
<evidence type="ECO:0000256" key="12">
    <source>
        <dbReference type="HAMAP-Rule" id="MF_02004"/>
    </source>
</evidence>
<dbReference type="InterPro" id="IPR009008">
    <property type="entry name" value="Val/Leu/Ile-tRNA-synth_edit"/>
</dbReference>
<dbReference type="InterPro" id="IPR014729">
    <property type="entry name" value="Rossmann-like_a/b/a_fold"/>
</dbReference>
<comment type="catalytic activity">
    <reaction evidence="10 12">
        <text>tRNA(Val) + L-valine + ATP = L-valyl-tRNA(Val) + AMP + diphosphate</text>
        <dbReference type="Rhea" id="RHEA:10704"/>
        <dbReference type="Rhea" id="RHEA-COMP:9672"/>
        <dbReference type="Rhea" id="RHEA-COMP:9708"/>
        <dbReference type="ChEBI" id="CHEBI:30616"/>
        <dbReference type="ChEBI" id="CHEBI:33019"/>
        <dbReference type="ChEBI" id="CHEBI:57762"/>
        <dbReference type="ChEBI" id="CHEBI:78442"/>
        <dbReference type="ChEBI" id="CHEBI:78537"/>
        <dbReference type="ChEBI" id="CHEBI:456215"/>
        <dbReference type="EC" id="6.1.1.9"/>
    </reaction>
</comment>
<dbReference type="FunFam" id="3.40.50.620:FF:000032">
    <property type="entry name" value="Valine--tRNA ligase"/>
    <property type="match status" value="1"/>
</dbReference>
<dbReference type="CDD" id="cd00817">
    <property type="entry name" value="ValRS_core"/>
    <property type="match status" value="1"/>
</dbReference>
<evidence type="ECO:0000256" key="9">
    <source>
        <dbReference type="ARBA" id="ARBA00023146"/>
    </source>
</evidence>
<dbReference type="InterPro" id="IPR033705">
    <property type="entry name" value="Anticodon_Ia_Val"/>
</dbReference>
<dbReference type="InterPro" id="IPR002300">
    <property type="entry name" value="aa-tRNA-synth_Ia"/>
</dbReference>
<proteinExistence type="inferred from homology"/>
<dbReference type="InterPro" id="IPR009080">
    <property type="entry name" value="tRNAsynth_Ia_anticodon-bd"/>
</dbReference>
<dbReference type="PANTHER" id="PTHR11946:SF109">
    <property type="entry name" value="VALINE--TRNA LIGASE"/>
    <property type="match status" value="1"/>
</dbReference>
<keyword evidence="8 12" id="KW-0175">Coiled coil</keyword>
<dbReference type="GO" id="GO:0002161">
    <property type="term" value="F:aminoacyl-tRNA deacylase activity"/>
    <property type="evidence" value="ECO:0007669"/>
    <property type="project" value="InterPro"/>
</dbReference>
<dbReference type="Proteomes" id="UP000032726">
    <property type="component" value="Chromosome"/>
</dbReference>
<feature type="domain" description="Aminoacyl-tRNA synthetase class Ia" evidence="13">
    <location>
        <begin position="72"/>
        <end position="633"/>
    </location>
</feature>
<feature type="domain" description="Methionyl/Valyl/Leucyl/Isoleucyl-tRNA synthetase anticodon-binding" evidence="14">
    <location>
        <begin position="677"/>
        <end position="817"/>
    </location>
</feature>
<dbReference type="Gene3D" id="3.90.740.10">
    <property type="entry name" value="Valyl/Leucyl/Isoleucyl-tRNA synthetase, editing domain"/>
    <property type="match status" value="1"/>
</dbReference>
<dbReference type="Gene3D" id="1.10.730.10">
    <property type="entry name" value="Isoleucyl-tRNA Synthetase, Domain 1"/>
    <property type="match status" value="1"/>
</dbReference>
<dbReference type="Gene3D" id="3.40.50.620">
    <property type="entry name" value="HUPs"/>
    <property type="match status" value="2"/>
</dbReference>
<accession>A0A0D5YTX4</accession>
<dbReference type="PRINTS" id="PR00986">
    <property type="entry name" value="TRNASYNTHVAL"/>
</dbReference>
<feature type="short sequence motif" description="'HIGH' region" evidence="12">
    <location>
        <begin position="100"/>
        <end position="110"/>
    </location>
</feature>
<dbReference type="SUPFAM" id="SSF50677">
    <property type="entry name" value="ValRS/IleRS/LeuRS editing domain"/>
    <property type="match status" value="1"/>
</dbReference>
<dbReference type="InterPro" id="IPR010978">
    <property type="entry name" value="tRNA-bd_arm"/>
</dbReference>
<evidence type="ECO:0000313" key="17">
    <source>
        <dbReference type="Proteomes" id="UP000032726"/>
    </source>
</evidence>
<evidence type="ECO:0000256" key="4">
    <source>
        <dbReference type="ARBA" id="ARBA00022598"/>
    </source>
</evidence>
<dbReference type="NCBIfam" id="NF004349">
    <property type="entry name" value="PRK05729.1"/>
    <property type="match status" value="1"/>
</dbReference>
<dbReference type="PANTHER" id="PTHR11946">
    <property type="entry name" value="VALYL-TRNA SYNTHETASES"/>
    <property type="match status" value="1"/>
</dbReference>
<reference evidence="16 17" key="1">
    <citation type="submission" date="2015-03" db="EMBL/GenBank/DDBJ databases">
        <title>Complete genome sequence of Muricauda lutaonensis CC-HSB-11T, isolated from a coastal hot spring.</title>
        <authorList>
            <person name="Kim K.M."/>
        </authorList>
    </citation>
    <scope>NUCLEOTIDE SEQUENCE [LARGE SCALE GENOMIC DNA]</scope>
    <source>
        <strain evidence="16 17">CC-HSB-11</strain>
    </source>
</reference>
<keyword evidence="7 12" id="KW-0648">Protein biosynthesis</keyword>
<evidence type="ECO:0000256" key="11">
    <source>
        <dbReference type="ARBA" id="ARBA00060830"/>
    </source>
</evidence>
<dbReference type="SUPFAM" id="SSF52374">
    <property type="entry name" value="Nucleotidylyl transferase"/>
    <property type="match status" value="1"/>
</dbReference>
<gene>
    <name evidence="12" type="primary">valS</name>
    <name evidence="16" type="ORF">VC82_2189</name>
</gene>
<dbReference type="AlphaFoldDB" id="A0A0D5YTX4"/>
<keyword evidence="9 12" id="KW-0030">Aminoacyl-tRNA synthetase</keyword>
<feature type="short sequence motif" description="'KMSKS' region" evidence="12">
    <location>
        <begin position="596"/>
        <end position="600"/>
    </location>
</feature>
<organism evidence="16 17">
    <name type="scientific">Flagellimonas lutaonensis</name>
    <dbReference type="NCBI Taxonomy" id="516051"/>
    <lineage>
        <taxon>Bacteria</taxon>
        <taxon>Pseudomonadati</taxon>
        <taxon>Bacteroidota</taxon>
        <taxon>Flavobacteriia</taxon>
        <taxon>Flavobacteriales</taxon>
        <taxon>Flavobacteriaceae</taxon>
        <taxon>Flagellimonas</taxon>
    </lineage>
</organism>
<keyword evidence="3 12" id="KW-0963">Cytoplasm</keyword>
<dbReference type="HOGENOM" id="CLU_001493_0_2_10"/>
<feature type="domain" description="Valyl-tRNA synthetase tRNA-binding arm" evidence="15">
    <location>
        <begin position="872"/>
        <end position="936"/>
    </location>
</feature>
<comment type="domain">
    <text evidence="12">The C-terminal coiled-coil domain is crucial for aminoacylation activity.</text>
</comment>
<evidence type="ECO:0000256" key="6">
    <source>
        <dbReference type="ARBA" id="ARBA00022840"/>
    </source>
</evidence>
<protein>
    <recommendedName>
        <fullName evidence="12">Valine--tRNA ligase</fullName>
        <ecNumber evidence="12">6.1.1.9</ecNumber>
    </recommendedName>
    <alternativeName>
        <fullName evidence="12">Valyl-tRNA synthetase</fullName>
        <shortName evidence="12">ValRS</shortName>
    </alternativeName>
</protein>
<dbReference type="EC" id="6.1.1.9" evidence="12"/>
<keyword evidence="6 12" id="KW-0067">ATP-binding</keyword>
<dbReference type="InterPro" id="IPR002303">
    <property type="entry name" value="Valyl-tRNA_ligase"/>
</dbReference>
<comment type="subunit">
    <text evidence="2 12">Monomer.</text>
</comment>
<comment type="domain">
    <text evidence="12">ValRS has two distinct active sites: one for aminoacylation and one for editing. The misactivated threonine is translocated from the active site to the editing site.</text>
</comment>
<dbReference type="SUPFAM" id="SSF46589">
    <property type="entry name" value="tRNA-binding arm"/>
    <property type="match status" value="1"/>
</dbReference>
<dbReference type="GO" id="GO:0005524">
    <property type="term" value="F:ATP binding"/>
    <property type="evidence" value="ECO:0007669"/>
    <property type="project" value="UniProtKB-UniRule"/>
</dbReference>
<dbReference type="Gene3D" id="1.10.287.380">
    <property type="entry name" value="Valyl-tRNA synthetase, C-terminal domain"/>
    <property type="match status" value="1"/>
</dbReference>
<evidence type="ECO:0000259" key="13">
    <source>
        <dbReference type="Pfam" id="PF00133"/>
    </source>
</evidence>
<keyword evidence="5 12" id="KW-0547">Nucleotide-binding</keyword>
<evidence type="ECO:0000256" key="5">
    <source>
        <dbReference type="ARBA" id="ARBA00022741"/>
    </source>
</evidence>
<sequence>MFSQLHPKFFCYVITLLIFVSYFSDWSFFNRIAAIINAATLKNDQSDFLLDKNRTEIMQIAPKYEPSRVEDKWYEYWMEHDFFSSKPDDREPYTIVIPPPNVTGVLHMGHMLNNTLQDVLIRRARLQGKNACWVPGMDHASIATEAKVVAKLKEEGISKADISRDEFLKHAWEWTDKYGGVILEQLKKLGCSCDWKRTKFTMDDDMSASVIKVFVDLYEKGLIYRGHRMVNWDPEAKTTLSDEEVIYEEREGLLYYVAYKIEGSDEKVIIATTRPETILGDTAICINPNDERYHHLKGKRAIVPICNRVIPIIEDEYVDVEFGTGCLKVTPAHDENDKNLGDKHGLEIIDIFNEDASLNAFGLHYEGKDRFVVRKEIAKELEEKGHLVKTEQYTNKVGLSERTKAVIEPRLSEQWFLKMEDLAKPAIDAVLKTGEVKFYPKKFENIYRHWMENIRDWNISRQLWWGQQIPAYYYGDGKDDFVVAETKQEALDKAQEALNSRGTERSLTLDDFRQDPDVLDTWFSSWLWPISVFGGILDPENEEVNYYYPTNDLVTGPDILFFWVARMIMAGYEFRDERPFDNVYLTGLVRDKQRRKMSKSLGNSPDALKLIEDYGADGVRVGLLLSSAAGNDLLFDEALCQQGKNFANKIWNAFRLVKGWEVAAIDQPEAAKIGIDWYTARFNQVLAEIEDHFGKYRISDALMAIYKLVWDDFCSWLLEIVKPAYQQPIDKKTYEAVIQLFEKNLKLLHPFMPFLTEEVWQHISERTPENALCIADWPKVAEADKNIIKAFDFAAEVIAGVRTIRKEKNIPQKEVLELMELNVEGVSSKMDAIIKKLGNISEIATVTEPVDGALSFRIKSNEYFVPLGVAIDVEAEIKKLTEELDYIRGFLQSVQKKLSNERFVNNAPPQVVELERKKAADAEAKIETLEKSLASLE</sequence>
<dbReference type="InterPro" id="IPR019499">
    <property type="entry name" value="Val-tRNA_synth_tRNA-bd"/>
</dbReference>
<dbReference type="Pfam" id="PF10458">
    <property type="entry name" value="Val_tRNA-synt_C"/>
    <property type="match status" value="1"/>
</dbReference>
<evidence type="ECO:0000256" key="1">
    <source>
        <dbReference type="ARBA" id="ARBA00004496"/>
    </source>
</evidence>
<dbReference type="Pfam" id="PF00133">
    <property type="entry name" value="tRNA-synt_1"/>
    <property type="match status" value="1"/>
</dbReference>
<dbReference type="FunFam" id="1.10.287.380:FF:000001">
    <property type="entry name" value="Valine--tRNA ligase"/>
    <property type="match status" value="1"/>
</dbReference>
<dbReference type="EMBL" id="CP011071">
    <property type="protein sequence ID" value="AKA35782.1"/>
    <property type="molecule type" value="Genomic_DNA"/>
</dbReference>
<dbReference type="KEGG" id="mlt:VC82_2189"/>
<dbReference type="NCBIfam" id="TIGR00422">
    <property type="entry name" value="valS"/>
    <property type="match status" value="1"/>
</dbReference>
<keyword evidence="4 12" id="KW-0436">Ligase</keyword>
<comment type="similarity">
    <text evidence="11 12">Belongs to the class-I aminoacyl-tRNA synthetase family. ValS type 1 subfamily.</text>
</comment>
<feature type="binding site" evidence="12">
    <location>
        <position position="599"/>
    </location>
    <ligand>
        <name>ATP</name>
        <dbReference type="ChEBI" id="CHEBI:30616"/>
    </ligand>
</feature>
<comment type="function">
    <text evidence="12">Catalyzes the attachment of valine to tRNA(Val). As ValRS can inadvertently accommodate and process structurally similar amino acids such as threonine, to avoid such errors, it has a 'posttransfer' editing activity that hydrolyzes mischarged Thr-tRNA(Val) in a tRNA-dependent manner.</text>
</comment>
<dbReference type="HAMAP" id="MF_02004">
    <property type="entry name" value="Val_tRNA_synth_type1"/>
    <property type="match status" value="1"/>
</dbReference>
<evidence type="ECO:0000259" key="14">
    <source>
        <dbReference type="Pfam" id="PF08264"/>
    </source>
</evidence>
<dbReference type="InterPro" id="IPR013155">
    <property type="entry name" value="M/V/L/I-tRNA-synth_anticd-bd"/>
</dbReference>
<dbReference type="CDD" id="cd07962">
    <property type="entry name" value="Anticodon_Ia_Val"/>
    <property type="match status" value="1"/>
</dbReference>
<dbReference type="GO" id="GO:0006438">
    <property type="term" value="P:valyl-tRNA aminoacylation"/>
    <property type="evidence" value="ECO:0007669"/>
    <property type="project" value="UniProtKB-UniRule"/>
</dbReference>
<evidence type="ECO:0000256" key="3">
    <source>
        <dbReference type="ARBA" id="ARBA00022490"/>
    </source>
</evidence>
<dbReference type="STRING" id="516051.VC82_2189"/>
<dbReference type="FunFam" id="3.90.740.10:FF:000008">
    <property type="entry name" value="Valine--tRNA ligase, mitochondrial"/>
    <property type="match status" value="1"/>
</dbReference>
<comment type="subcellular location">
    <subcellularLocation>
        <location evidence="1 12">Cytoplasm</location>
    </subcellularLocation>
</comment>